<dbReference type="EMBL" id="MPSH01000006">
    <property type="protein sequence ID" value="PNH34055.1"/>
    <property type="molecule type" value="Genomic_DNA"/>
</dbReference>
<feature type="region of interest" description="Disordered" evidence="1">
    <location>
        <begin position="432"/>
        <end position="456"/>
    </location>
</feature>
<protein>
    <submittedName>
        <fullName evidence="2">Uncharacterized protein</fullName>
    </submittedName>
</protein>
<dbReference type="InterPro" id="IPR053029">
    <property type="entry name" value="RNA_pol_I-specific_init_factor"/>
</dbReference>
<dbReference type="PANTHER" id="PTHR28244:SF1">
    <property type="entry name" value="RNA POLYMERASE I-SPECIFIC TRANSCRIPTION INITIATION FACTOR RRN11"/>
    <property type="match status" value="1"/>
</dbReference>
<feature type="region of interest" description="Disordered" evidence="1">
    <location>
        <begin position="49"/>
        <end position="124"/>
    </location>
</feature>
<dbReference type="GO" id="GO:0017025">
    <property type="term" value="F:TBP-class protein binding"/>
    <property type="evidence" value="ECO:0007669"/>
    <property type="project" value="TreeGrafter"/>
</dbReference>
<feature type="compositionally biased region" description="Basic residues" evidence="1">
    <location>
        <begin position="75"/>
        <end position="85"/>
    </location>
</feature>
<feature type="region of interest" description="Disordered" evidence="1">
    <location>
        <begin position="291"/>
        <end position="320"/>
    </location>
</feature>
<evidence type="ECO:0000256" key="1">
    <source>
        <dbReference type="SAM" id="MobiDB-lite"/>
    </source>
</evidence>
<reference evidence="2 3" key="1">
    <citation type="submission" date="2017-12" db="EMBL/GenBank/DDBJ databases">
        <title>Comparative genomics yields insights into virulence evolution of Verticillium dahliae.</title>
        <authorList>
            <person name="Fan R."/>
            <person name="Armitage A.D."/>
            <person name="Cascant-Lopez E."/>
            <person name="Sobczyk M."/>
            <person name="Cockerton H.M."/>
            <person name="Harrison R.J."/>
        </authorList>
    </citation>
    <scope>NUCLEOTIDE SEQUENCE [LARGE SCALE GENOMIC DNA]</scope>
    <source>
        <strain evidence="2 3">12008</strain>
    </source>
</reference>
<name>A0A2J8CAK5_VERDA</name>
<evidence type="ECO:0000313" key="2">
    <source>
        <dbReference type="EMBL" id="PNH34055.1"/>
    </source>
</evidence>
<organism evidence="2 3">
    <name type="scientific">Verticillium dahliae</name>
    <name type="common">Verticillium wilt</name>
    <dbReference type="NCBI Taxonomy" id="27337"/>
    <lineage>
        <taxon>Eukaryota</taxon>
        <taxon>Fungi</taxon>
        <taxon>Dikarya</taxon>
        <taxon>Ascomycota</taxon>
        <taxon>Pezizomycotina</taxon>
        <taxon>Sordariomycetes</taxon>
        <taxon>Hypocreomycetidae</taxon>
        <taxon>Glomerellales</taxon>
        <taxon>Plectosphaerellaceae</taxon>
        <taxon>Verticillium</taxon>
    </lineage>
</organism>
<feature type="compositionally biased region" description="Basic and acidic residues" evidence="1">
    <location>
        <begin position="300"/>
        <end position="313"/>
    </location>
</feature>
<feature type="region of interest" description="Disordered" evidence="1">
    <location>
        <begin position="192"/>
        <end position="215"/>
    </location>
</feature>
<dbReference type="OMA" id="TPNESHQ"/>
<feature type="region of interest" description="Disordered" evidence="1">
    <location>
        <begin position="1"/>
        <end position="29"/>
    </location>
</feature>
<evidence type="ECO:0000313" key="3">
    <source>
        <dbReference type="Proteomes" id="UP000236305"/>
    </source>
</evidence>
<dbReference type="Proteomes" id="UP000236305">
    <property type="component" value="Unassembled WGS sequence"/>
</dbReference>
<dbReference type="GO" id="GO:0001164">
    <property type="term" value="F:RNA polymerase I core promoter sequence-specific DNA binding"/>
    <property type="evidence" value="ECO:0007669"/>
    <property type="project" value="TreeGrafter"/>
</dbReference>
<sequence length="456" mass="51558">MESSSAPRKRKRAASLPSSPNSSPPIVTRLPDAIINPLSHTPGNLKQLLAAGLTEHDRLPSLQQPGFPHRPYRDTRRRQKPRRWKAPSTAPVADTDTDAEDSRAETDFETEAESGHESSLPKPQSYAAERAALQPLARSIAVFLARGDILAAKRAFGLLMRSRVSGKPVDIRRNHYWELGAEILMREPVSEENAAWAPTDDSDMSRERRRKKQQHRYPISNVPQVKEYFQGLIRNYPHHLGARKAASALQFWPAQVSYEISQMHAQHTAALDDLRADAESWEMDPDMDMYNEEADDEFDPQDRDPFNPDDSSRGRPRGLDALVDAREKRMRQARDDIRAKTLDGMRELASRMDKLLDSLPFSRSPELQRLRGIVSLYIADLLVPADCRRPEDRQEAEAKKLAEGEIAMKFFRTMEQLGGKLDHAMHGALDMDREGSEGPTRPTFASLPIRDHRVGG</sequence>
<feature type="compositionally biased region" description="Low complexity" evidence="1">
    <location>
        <begin position="15"/>
        <end position="25"/>
    </location>
</feature>
<dbReference type="GO" id="GO:0042790">
    <property type="term" value="P:nucleolar large rRNA transcription by RNA polymerase I"/>
    <property type="evidence" value="ECO:0007669"/>
    <property type="project" value="TreeGrafter"/>
</dbReference>
<dbReference type="OrthoDB" id="2159786at2759"/>
<proteinExistence type="predicted"/>
<dbReference type="AlphaFoldDB" id="A0A2J8CAK5"/>
<comment type="caution">
    <text evidence="2">The sequence shown here is derived from an EMBL/GenBank/DDBJ whole genome shotgun (WGS) entry which is preliminary data.</text>
</comment>
<gene>
    <name evidence="2" type="ORF">BJF96_g2445</name>
</gene>
<dbReference type="PANTHER" id="PTHR28244">
    <property type="entry name" value="RNA POLYMERASE I-SPECIFIC TRANSCRIPTION INITIATION FACTOR RRN11"/>
    <property type="match status" value="1"/>
</dbReference>
<accession>A0A2J8CAK5</accession>
<dbReference type="GO" id="GO:0070860">
    <property type="term" value="C:RNA polymerase I core factor complex"/>
    <property type="evidence" value="ECO:0007669"/>
    <property type="project" value="TreeGrafter"/>
</dbReference>